<proteinExistence type="predicted"/>
<dbReference type="EMBL" id="LKEF01000030">
    <property type="protein sequence ID" value="KTB62148.1"/>
    <property type="molecule type" value="Genomic_DNA"/>
</dbReference>
<accession>A0A0W0HMS7</accession>
<comment type="caution">
    <text evidence="2">The sequence shown here is derived from an EMBL/GenBank/DDBJ whole genome shotgun (WGS) entry which is preliminary data.</text>
</comment>
<dbReference type="RefSeq" id="WP_058421103.1">
    <property type="nucleotide sequence ID" value="NZ_LKEF01000030.1"/>
</dbReference>
<keyword evidence="1" id="KW-0175">Coiled coil</keyword>
<name>A0A0W0HMS7_PSEFL</name>
<reference evidence="2 3" key="1">
    <citation type="submission" date="2015-09" db="EMBL/GenBank/DDBJ databases">
        <title>Genome sequence of ICMP 11288.</title>
        <authorList>
            <person name="Visnovsky S."/>
            <person name="Lu A."/>
            <person name="Panda P."/>
            <person name="Pitman A."/>
        </authorList>
    </citation>
    <scope>NUCLEOTIDE SEQUENCE [LARGE SCALE GENOMIC DNA]</scope>
    <source>
        <strain evidence="2 3">ICMP 11288</strain>
    </source>
</reference>
<protein>
    <submittedName>
        <fullName evidence="2">Uncharacterized protein</fullName>
    </submittedName>
</protein>
<organism evidence="2 3">
    <name type="scientific">Pseudomonas fluorescens ICMP 11288</name>
    <dbReference type="NCBI Taxonomy" id="1198309"/>
    <lineage>
        <taxon>Bacteria</taxon>
        <taxon>Pseudomonadati</taxon>
        <taxon>Pseudomonadota</taxon>
        <taxon>Gammaproteobacteria</taxon>
        <taxon>Pseudomonadales</taxon>
        <taxon>Pseudomonadaceae</taxon>
        <taxon>Pseudomonas</taxon>
    </lineage>
</organism>
<feature type="coiled-coil region" evidence="1">
    <location>
        <begin position="1357"/>
        <end position="1384"/>
    </location>
</feature>
<dbReference type="Proteomes" id="UP000054197">
    <property type="component" value="Unassembled WGS sequence"/>
</dbReference>
<evidence type="ECO:0000313" key="2">
    <source>
        <dbReference type="EMBL" id="KTB62148.1"/>
    </source>
</evidence>
<gene>
    <name evidence="2" type="ORF">AO063_04265</name>
</gene>
<evidence type="ECO:0000256" key="1">
    <source>
        <dbReference type="SAM" id="Coils"/>
    </source>
</evidence>
<sequence>MNSPALNTTPLNTHRPDKRIALLTQLYIVPSFRETATLLLREALQEHYPTLDIDPDTVMLATSTWQLEDDQVRAGPTEYQALSDVLAKQAVLAVPLLCIEGEHFLTRQPIVEPAVHLPVRVTEIAKTINFLAPSMLRAYQQQMITHWNQTTGSGPHWHALSNLLRAVWNVETADDWSATECAMARALFTHPDKADRKDNNLYKLRACLVDIDRVDDEGQVKHLNDVIIAVLIGEHEGKTTVLTHSLLKGYEKFPSLEHLGKSLPAHLSDAATDQQIQWRLFEPDGDFFDHQACALVSLQVDTIAEIDFSELQKANNVDVALGTPPAAAPPPAQSSPDLAWYRNQMPDWLTNASPSDSNFYARHLKDLAALHNQNTGRSFLDDIPTIEAYALKVIKEKVIKDHPDSTNLPLEKIFLQVKKPVVWGTFVVPGQVETTTFSLVELALQNLIAVPVGTKIVKTTNGFNLPEWMTTTYFETLATAVDIGRTYPALIKEKLLDDTQESARRNTLYSQHLRIQLPMQALQAKIRQEGNIDERGYRYVAAVMQEQAADRKVDGQTIVLRPLAFVPIRRTDASTDTVANMYVIGPEDPVAGPCLLYRPLFTPALMQFPSPANLIYTIAQSSSLCESVLAWLPDAVRSDYSNYVFPGSLPSPWAVADFLVEPDKLWTMSGPMSLGTQELNGDRFTTLFKANAQALVELADRQSVSNAESRWATFKHAGWVIFNGVLPFLGRTIGTGAWIWQVVDQLQTFVQAHEHDEKQAEWSALTDVLLNLGMAITLHAASRSHRTGYPRKTTPKLAEAIRAKQVTIKQEATLTKELPATHLPHLHTSGAIKRMPGELATVLDSFKVSKPQGLGEAETSENQYRHLFHQAQKYYAPVGERWFEVSAGEDEAVVIIDPKQPGRTGPALIHNAQGQWFIDARLRLRGAGSKHLREQSKSKAEINALEAKRRLRLFEQNKPTAQLELQQARLAMSDSASPEVSRQTYLQKLESQSGDYEKALQQLKILNVFSPSTDYQQHAIRYVSAQLELTRTGITEAQVAFTPQLKTVLDQIEHQISHPEERHIDDARIMTELSQDMIQRLNYTQTRLTQLKALGELGFEQIRKFRTKLPSYTARDLRALQVSMARNLCLDDHSIATASSAWSAIDTIVDNANLSIQALHETSVERSQARLDERIETLGSLIEQFKIIDERLQDFPDEFPDAALPARITTLREKIRDFYRETLGNLELLHADRDTLRSRPTPPSTPPRAKKKIIHTRYNGVLVGVPRLTETGDETSMVDVISPLNQQIMATFHEKTPGVWVQHVNPIETTTTTTTLDVATSISQAKELLDGLGAFKQRTGQQAIKPERSATGIEWLYHQHALKLEQASANIEQALTQSNATESSQGSAVLVDKQLSDAAQALYQEAARQKLQMIKQRPPTISGVEWLKQNNEIVITKTVKRRRLKGPAKVYLDEYTLTNRSDKTVLWYAHFHYSTEWVPARAFLRGRLKTPQEQARGVDADSLDGLNEQQKTAFYLSEINRDQAQRLFFKVK</sequence>
<evidence type="ECO:0000313" key="3">
    <source>
        <dbReference type="Proteomes" id="UP000054197"/>
    </source>
</evidence>